<accession>A0A0R1NRJ1</accession>
<evidence type="ECO:0000313" key="2">
    <source>
        <dbReference type="EMBL" id="KRL22476.1"/>
    </source>
</evidence>
<reference evidence="2 3" key="1">
    <citation type="journal article" date="2015" name="Genome Announc.">
        <title>Expanding the biotechnology potential of lactobacilli through comparative genomics of 213 strains and associated genera.</title>
        <authorList>
            <person name="Sun Z."/>
            <person name="Harris H.M."/>
            <person name="McCann A."/>
            <person name="Guo C."/>
            <person name="Argimon S."/>
            <person name="Zhang W."/>
            <person name="Yang X."/>
            <person name="Jeffery I.B."/>
            <person name="Cooney J.C."/>
            <person name="Kagawa T.F."/>
            <person name="Liu W."/>
            <person name="Song Y."/>
            <person name="Salvetti E."/>
            <person name="Wrobel A."/>
            <person name="Rasinkangas P."/>
            <person name="Parkhill J."/>
            <person name="Rea M.C."/>
            <person name="O'Sullivan O."/>
            <person name="Ritari J."/>
            <person name="Douillard F.P."/>
            <person name="Paul Ross R."/>
            <person name="Yang R."/>
            <person name="Briner A.E."/>
            <person name="Felis G.E."/>
            <person name="de Vos W.M."/>
            <person name="Barrangou R."/>
            <person name="Klaenhammer T.R."/>
            <person name="Caufield P.W."/>
            <person name="Cui Y."/>
            <person name="Zhang H."/>
            <person name="O'Toole P.W."/>
        </authorList>
    </citation>
    <scope>NUCLEOTIDE SEQUENCE [LARGE SCALE GENOMIC DNA]</scope>
    <source>
        <strain evidence="2 3">DSM 19906</strain>
    </source>
</reference>
<dbReference type="PANTHER" id="PTHR43364:SF1">
    <property type="entry name" value="OXIDOREDUCTASE YDHF"/>
    <property type="match status" value="1"/>
</dbReference>
<dbReference type="Proteomes" id="UP000051439">
    <property type="component" value="Unassembled WGS sequence"/>
</dbReference>
<dbReference type="PATRIC" id="fig|1423766.4.peg.2452"/>
<comment type="caution">
    <text evidence="2">The sequence shown here is derived from an EMBL/GenBank/DDBJ whole genome shotgun (WGS) entry which is preliminary data.</text>
</comment>
<evidence type="ECO:0000313" key="3">
    <source>
        <dbReference type="Proteomes" id="UP000051439"/>
    </source>
</evidence>
<dbReference type="PANTHER" id="PTHR43364">
    <property type="entry name" value="NADH-SPECIFIC METHYLGLYOXAL REDUCTASE-RELATED"/>
    <property type="match status" value="1"/>
</dbReference>
<dbReference type="InterPro" id="IPR023210">
    <property type="entry name" value="NADP_OxRdtase_dom"/>
</dbReference>
<protein>
    <submittedName>
        <fullName evidence="2">Oxidoreductase, aldo keto reductase family protein</fullName>
    </submittedName>
</protein>
<dbReference type="EMBL" id="AZEB01000006">
    <property type="protein sequence ID" value="KRL22476.1"/>
    <property type="molecule type" value="Genomic_DNA"/>
</dbReference>
<dbReference type="InterPro" id="IPR036812">
    <property type="entry name" value="NAD(P)_OxRdtase_dom_sf"/>
</dbReference>
<proteinExistence type="predicted"/>
<dbReference type="GO" id="GO:0005829">
    <property type="term" value="C:cytosol"/>
    <property type="evidence" value="ECO:0007669"/>
    <property type="project" value="TreeGrafter"/>
</dbReference>
<dbReference type="Gene3D" id="3.20.20.100">
    <property type="entry name" value="NADP-dependent oxidoreductase domain"/>
    <property type="match status" value="1"/>
</dbReference>
<dbReference type="SUPFAM" id="SSF51430">
    <property type="entry name" value="NAD(P)-linked oxidoreductase"/>
    <property type="match status" value="1"/>
</dbReference>
<sequence length="319" mass="35368">MNMKTLKIGDTNFEASAVALGIMRMAGMDTAAAAKTLQTAVDSGINYIDSADIYGEGGSEKTFKEALKASGISRDKLFIQSKGGIVLDPSRSHDGLVFGARYDFSKQHLIESVDGILERMGVDYLDSFLLHRPDPLMEGDEIADAFDTLQREGKVRHFGVSNFDPEQVELVQSWVSQRLLINQLQFNVVHSGMIKAGLHVNKAGDDSNDHNDQIIEYSRRKHMTIQAWSPFNYGLFDGMYINDPKFGKLNDKLAELAKKYGVSKNAIAVAWILRHPAHVQVLLGTMNPDHIKDSAAGADVELTKQEWYDLYFAAGNDLP</sequence>
<dbReference type="InterPro" id="IPR050523">
    <property type="entry name" value="AKR_Detox_Biosynth"/>
</dbReference>
<organism evidence="2 3">
    <name type="scientific">Lentilactobacillus kisonensis DSM 19906 = JCM 15041</name>
    <dbReference type="NCBI Taxonomy" id="1423766"/>
    <lineage>
        <taxon>Bacteria</taxon>
        <taxon>Bacillati</taxon>
        <taxon>Bacillota</taxon>
        <taxon>Bacilli</taxon>
        <taxon>Lactobacillales</taxon>
        <taxon>Lactobacillaceae</taxon>
        <taxon>Lentilactobacillus</taxon>
    </lineage>
</organism>
<gene>
    <name evidence="2" type="ORF">FC98_GL002361</name>
</gene>
<feature type="domain" description="NADP-dependent oxidoreductase" evidence="1">
    <location>
        <begin position="18"/>
        <end position="307"/>
    </location>
</feature>
<dbReference type="CDD" id="cd19092">
    <property type="entry name" value="AKR_BsYcsN_EcYdhF-like"/>
    <property type="match status" value="1"/>
</dbReference>
<dbReference type="AlphaFoldDB" id="A0A0R1NRJ1"/>
<name>A0A0R1NRJ1_9LACO</name>
<dbReference type="Pfam" id="PF00248">
    <property type="entry name" value="Aldo_ket_red"/>
    <property type="match status" value="1"/>
</dbReference>
<evidence type="ECO:0000259" key="1">
    <source>
        <dbReference type="Pfam" id="PF00248"/>
    </source>
</evidence>
<keyword evidence="3" id="KW-1185">Reference proteome</keyword>